<feature type="transmembrane region" description="Helical" evidence="1">
    <location>
        <begin position="15"/>
        <end position="36"/>
    </location>
</feature>
<sequence length="37" mass="4051">MPDNKRNQSLATKKLVRNIALLLIGILAAYAVTTLLL</sequence>
<gene>
    <name evidence="2" type="ordered locus">AAur_0539</name>
</gene>
<name>A1R285_PAEAT</name>
<keyword evidence="1" id="KW-0472">Membrane</keyword>
<keyword evidence="1" id="KW-1133">Transmembrane helix</keyword>
<keyword evidence="1" id="KW-0812">Transmembrane</keyword>
<evidence type="ECO:0000313" key="3">
    <source>
        <dbReference type="Proteomes" id="UP000000637"/>
    </source>
</evidence>
<dbReference type="AlphaFoldDB" id="A1R285"/>
<reference evidence="2 3" key="1">
    <citation type="journal article" date="2006" name="PLoS Genet.">
        <title>Secrets of soil survival revealed by the genome sequence of Arthrobacter aurescens TC1.</title>
        <authorList>
            <person name="Mongodin E.F."/>
            <person name="Shapir N."/>
            <person name="Daugherty S.C."/>
            <person name="DeBoy R.T."/>
            <person name="Emerson J.B."/>
            <person name="Shvartzbeyn A."/>
            <person name="Radune D."/>
            <person name="Vamathevan J."/>
            <person name="Riggs F."/>
            <person name="Grinberg V."/>
            <person name="Khouri H."/>
            <person name="Wackett L.P."/>
            <person name="Nelson K.E."/>
            <person name="Sadowsky M.J."/>
        </authorList>
    </citation>
    <scope>NUCLEOTIDE SEQUENCE [LARGE SCALE GENOMIC DNA]</scope>
    <source>
        <strain evidence="2 3">TC1</strain>
    </source>
</reference>
<dbReference type="EMBL" id="CP000474">
    <property type="protein sequence ID" value="ABM08991.1"/>
    <property type="molecule type" value="Genomic_DNA"/>
</dbReference>
<evidence type="ECO:0000256" key="1">
    <source>
        <dbReference type="SAM" id="Phobius"/>
    </source>
</evidence>
<dbReference type="KEGG" id="aau:AAur_0539"/>
<dbReference type="HOGENOM" id="CLU_3339296_0_0_11"/>
<dbReference type="Proteomes" id="UP000000637">
    <property type="component" value="Chromosome"/>
</dbReference>
<accession>A1R285</accession>
<proteinExistence type="predicted"/>
<organism evidence="2 3">
    <name type="scientific">Paenarthrobacter aurescens (strain TC1)</name>
    <dbReference type="NCBI Taxonomy" id="290340"/>
    <lineage>
        <taxon>Bacteria</taxon>
        <taxon>Bacillati</taxon>
        <taxon>Actinomycetota</taxon>
        <taxon>Actinomycetes</taxon>
        <taxon>Micrococcales</taxon>
        <taxon>Micrococcaceae</taxon>
        <taxon>Paenarthrobacter</taxon>
    </lineage>
</organism>
<dbReference type="STRING" id="290340.AAur_0539"/>
<keyword evidence="3" id="KW-1185">Reference proteome</keyword>
<evidence type="ECO:0000313" key="2">
    <source>
        <dbReference type="EMBL" id="ABM08991.1"/>
    </source>
</evidence>
<protein>
    <submittedName>
        <fullName evidence="2">Uncharacterized protein</fullName>
    </submittedName>
</protein>